<dbReference type="NCBIfam" id="NF010933">
    <property type="entry name" value="PRK14353.1"/>
    <property type="match status" value="1"/>
</dbReference>
<feature type="binding site" evidence="18">
    <location>
        <position position="338"/>
    </location>
    <ligand>
        <name>UDP-N-acetyl-alpha-D-glucosamine</name>
        <dbReference type="ChEBI" id="CHEBI:57705"/>
    </ligand>
</feature>
<dbReference type="InterPro" id="IPR005882">
    <property type="entry name" value="Bifunctional_GlmU"/>
</dbReference>
<dbReference type="Pfam" id="PF12804">
    <property type="entry name" value="NTP_transf_3"/>
    <property type="match status" value="1"/>
</dbReference>
<feature type="binding site" evidence="18">
    <location>
        <position position="410"/>
    </location>
    <ligand>
        <name>acetyl-CoA</name>
        <dbReference type="ChEBI" id="CHEBI:57288"/>
    </ligand>
</feature>
<comment type="caution">
    <text evidence="18">Lacks conserved residue(s) required for the propagation of feature annotation.</text>
</comment>
<proteinExistence type="inferred from homology"/>
<dbReference type="GO" id="GO:0016020">
    <property type="term" value="C:membrane"/>
    <property type="evidence" value="ECO:0007669"/>
    <property type="project" value="GOC"/>
</dbReference>
<feature type="binding site" evidence="18">
    <location>
        <position position="231"/>
    </location>
    <ligand>
        <name>Mg(2+)</name>
        <dbReference type="ChEBI" id="CHEBI:18420"/>
    </ligand>
</feature>
<comment type="catalytic activity">
    <reaction evidence="15 18">
        <text>alpha-D-glucosamine 1-phosphate + acetyl-CoA = N-acetyl-alpha-D-glucosamine 1-phosphate + CoA + H(+)</text>
        <dbReference type="Rhea" id="RHEA:13725"/>
        <dbReference type="ChEBI" id="CHEBI:15378"/>
        <dbReference type="ChEBI" id="CHEBI:57287"/>
        <dbReference type="ChEBI" id="CHEBI:57288"/>
        <dbReference type="ChEBI" id="CHEBI:57776"/>
        <dbReference type="ChEBI" id="CHEBI:58516"/>
        <dbReference type="EC" id="2.3.1.157"/>
    </reaction>
</comment>
<dbReference type="EMBL" id="JACXWY010000013">
    <property type="protein sequence ID" value="MBD3847809.1"/>
    <property type="molecule type" value="Genomic_DNA"/>
</dbReference>
<feature type="binding site" evidence="18">
    <location>
        <position position="320"/>
    </location>
    <ligand>
        <name>UDP-N-acetyl-alpha-D-glucosamine</name>
        <dbReference type="ChEBI" id="CHEBI:57705"/>
    </ligand>
</feature>
<feature type="region of interest" description="Pyrophosphorylase" evidence="18">
    <location>
        <begin position="1"/>
        <end position="233"/>
    </location>
</feature>
<comment type="pathway">
    <text evidence="18">Bacterial outer membrane biogenesis; LPS lipid A biosynthesis.</text>
</comment>
<dbReference type="GO" id="GO:0009252">
    <property type="term" value="P:peptidoglycan biosynthetic process"/>
    <property type="evidence" value="ECO:0007669"/>
    <property type="project" value="UniProtKB-UniRule"/>
</dbReference>
<reference evidence="20" key="1">
    <citation type="submission" date="2020-09" db="EMBL/GenBank/DDBJ databases">
        <title>Bosea spartocytisi sp. nov. a root nodule endophyte of Spartocytisus supranubius in the high mountain ecosystem fo the Teide National Park (Canary Islands, Spain).</title>
        <authorList>
            <person name="Pulido-Suarez L."/>
            <person name="Peix A."/>
            <person name="Igual J.M."/>
            <person name="Socas-Perez N."/>
            <person name="Velazquez E."/>
            <person name="Flores-Felix J.D."/>
            <person name="Leon-Barrios M."/>
        </authorList>
    </citation>
    <scope>NUCLEOTIDE SEQUENCE</scope>
    <source>
        <strain evidence="20">SSUT16</strain>
    </source>
</reference>
<evidence type="ECO:0000256" key="8">
    <source>
        <dbReference type="ARBA" id="ARBA00022737"/>
    </source>
</evidence>
<feature type="binding site" evidence="18">
    <location>
        <begin position="84"/>
        <end position="85"/>
    </location>
    <ligand>
        <name>UDP-N-acetyl-alpha-D-glucosamine</name>
        <dbReference type="ChEBI" id="CHEBI:57705"/>
    </ligand>
</feature>
<keyword evidence="10 18" id="KW-0133">Cell shape</keyword>
<evidence type="ECO:0000256" key="11">
    <source>
        <dbReference type="ARBA" id="ARBA00022984"/>
    </source>
</evidence>
<accession>A0A927EBI9</accession>
<dbReference type="EC" id="2.7.7.23" evidence="18"/>
<comment type="function">
    <text evidence="17 18">Catalyzes the last two sequential reactions in the de novo biosynthetic pathway for UDP-N-acetylglucosamine (UDP-GlcNAc). The C-terminal domain catalyzes the transfer of acetyl group from acetyl coenzyme A to glucosamine-1-phosphate (GlcN-1-P) to produce N-acetylglucosamine-1-phosphate (GlcNAc-1-P), which is converted into UDP-GlcNAc by the transfer of uridine 5-monophosphate (from uridine 5-triphosphate), a reaction catalyzed by the N-terminal domain.</text>
</comment>
<evidence type="ECO:0000256" key="13">
    <source>
        <dbReference type="ARBA" id="ARBA00023315"/>
    </source>
</evidence>
<keyword evidence="9 18" id="KW-0460">Magnesium</keyword>
<comment type="subcellular location">
    <subcellularLocation>
        <location evidence="1 18">Cytoplasm</location>
    </subcellularLocation>
</comment>
<dbReference type="GO" id="GO:0005737">
    <property type="term" value="C:cytoplasm"/>
    <property type="evidence" value="ECO:0007669"/>
    <property type="project" value="UniProtKB-SubCell"/>
</dbReference>
<comment type="catalytic activity">
    <reaction evidence="16 18">
        <text>N-acetyl-alpha-D-glucosamine 1-phosphate + UTP + H(+) = UDP-N-acetyl-alpha-D-glucosamine + diphosphate</text>
        <dbReference type="Rhea" id="RHEA:13509"/>
        <dbReference type="ChEBI" id="CHEBI:15378"/>
        <dbReference type="ChEBI" id="CHEBI:33019"/>
        <dbReference type="ChEBI" id="CHEBI:46398"/>
        <dbReference type="ChEBI" id="CHEBI:57705"/>
        <dbReference type="ChEBI" id="CHEBI:57776"/>
        <dbReference type="EC" id="2.7.7.23"/>
    </reaction>
</comment>
<feature type="binding site" evidence="18">
    <location>
        <position position="145"/>
    </location>
    <ligand>
        <name>UDP-N-acetyl-alpha-D-glucosamine</name>
        <dbReference type="ChEBI" id="CHEBI:57705"/>
    </ligand>
</feature>
<comment type="similarity">
    <text evidence="2 18">In the C-terminal section; belongs to the transferase hexapeptide repeat family.</text>
</comment>
<keyword evidence="8 18" id="KW-0677">Repeat</keyword>
<keyword evidence="4 18" id="KW-0963">Cytoplasm</keyword>
<comment type="cofactor">
    <cofactor evidence="18">
        <name>Mg(2+)</name>
        <dbReference type="ChEBI" id="CHEBI:18420"/>
    </cofactor>
    <text evidence="18">Binds 1 Mg(2+) ion per subunit.</text>
</comment>
<dbReference type="SUPFAM" id="SSF53448">
    <property type="entry name" value="Nucleotide-diphospho-sugar transferases"/>
    <property type="match status" value="1"/>
</dbReference>
<comment type="pathway">
    <text evidence="18">Nucleotide-sugar biosynthesis; UDP-N-acetyl-alpha-D-glucosamine biosynthesis; UDP-N-acetyl-alpha-D-glucosamine from N-acetyl-alpha-D-glucosamine 1-phosphate: step 1/1.</text>
</comment>
<dbReference type="CDD" id="cd02540">
    <property type="entry name" value="GT2_GlmU_N_bac"/>
    <property type="match status" value="1"/>
</dbReference>
<comment type="subunit">
    <text evidence="18">Homotrimer.</text>
</comment>
<keyword evidence="21" id="KW-1185">Reference proteome</keyword>
<evidence type="ECO:0000256" key="1">
    <source>
        <dbReference type="ARBA" id="ARBA00004496"/>
    </source>
</evidence>
<evidence type="ECO:0000259" key="19">
    <source>
        <dbReference type="Pfam" id="PF12804"/>
    </source>
</evidence>
<dbReference type="RefSeq" id="WP_191125168.1">
    <property type="nucleotide sequence ID" value="NZ_JACXWY010000013.1"/>
</dbReference>
<evidence type="ECO:0000256" key="10">
    <source>
        <dbReference type="ARBA" id="ARBA00022960"/>
    </source>
</evidence>
<dbReference type="AlphaFoldDB" id="A0A927EBI9"/>
<dbReference type="GO" id="GO:0006048">
    <property type="term" value="P:UDP-N-acetylglucosamine biosynthetic process"/>
    <property type="evidence" value="ECO:0007669"/>
    <property type="project" value="InterPro"/>
</dbReference>
<dbReference type="NCBIfam" id="TIGR01173">
    <property type="entry name" value="glmU"/>
    <property type="match status" value="1"/>
</dbReference>
<dbReference type="InterPro" id="IPR029044">
    <property type="entry name" value="Nucleotide-diphossugar_trans"/>
</dbReference>
<feature type="binding site" evidence="18">
    <location>
        <position position="353"/>
    </location>
    <ligand>
        <name>UDP-N-acetyl-alpha-D-glucosamine</name>
        <dbReference type="ChEBI" id="CHEBI:57705"/>
    </ligand>
</feature>
<dbReference type="GO" id="GO:0008360">
    <property type="term" value="P:regulation of cell shape"/>
    <property type="evidence" value="ECO:0007669"/>
    <property type="project" value="UniProtKB-KW"/>
</dbReference>
<feature type="binding site" evidence="18">
    <location>
        <position position="364"/>
    </location>
    <ligand>
        <name>UDP-N-acetyl-alpha-D-glucosamine</name>
        <dbReference type="ChEBI" id="CHEBI:57705"/>
    </ligand>
</feature>
<feature type="binding site" evidence="18">
    <location>
        <position position="231"/>
    </location>
    <ligand>
        <name>UDP-N-acetyl-alpha-D-glucosamine</name>
        <dbReference type="ChEBI" id="CHEBI:57705"/>
    </ligand>
</feature>
<feature type="region of interest" description="N-acetyltransferase" evidence="18">
    <location>
        <begin position="255"/>
        <end position="455"/>
    </location>
</feature>
<evidence type="ECO:0000256" key="9">
    <source>
        <dbReference type="ARBA" id="ARBA00022842"/>
    </source>
</evidence>
<evidence type="ECO:0000256" key="4">
    <source>
        <dbReference type="ARBA" id="ARBA00022490"/>
    </source>
</evidence>
<dbReference type="Gene3D" id="3.90.550.10">
    <property type="entry name" value="Spore Coat Polysaccharide Biosynthesis Protein SpsA, Chain A"/>
    <property type="match status" value="1"/>
</dbReference>
<feature type="binding site" evidence="18">
    <location>
        <position position="26"/>
    </location>
    <ligand>
        <name>UDP-N-acetyl-alpha-D-glucosamine</name>
        <dbReference type="ChEBI" id="CHEBI:57705"/>
    </ligand>
</feature>
<dbReference type="GO" id="GO:0019134">
    <property type="term" value="F:glucosamine-1-phosphate N-acetyltransferase activity"/>
    <property type="evidence" value="ECO:0007669"/>
    <property type="project" value="UniProtKB-UniRule"/>
</dbReference>
<keyword evidence="14 18" id="KW-0961">Cell wall biogenesis/degradation</keyword>
<feature type="binding site" evidence="18">
    <location>
        <position position="392"/>
    </location>
    <ligand>
        <name>acetyl-CoA</name>
        <dbReference type="ChEBI" id="CHEBI:57288"/>
    </ligand>
</feature>
<feature type="binding site" evidence="18">
    <location>
        <position position="427"/>
    </location>
    <ligand>
        <name>acetyl-CoA</name>
        <dbReference type="ChEBI" id="CHEBI:57288"/>
    </ligand>
</feature>
<dbReference type="Gene3D" id="2.160.10.10">
    <property type="entry name" value="Hexapeptide repeat proteins"/>
    <property type="match status" value="1"/>
</dbReference>
<dbReference type="Pfam" id="PF00132">
    <property type="entry name" value="Hexapep"/>
    <property type="match status" value="2"/>
</dbReference>
<dbReference type="GO" id="GO:0000287">
    <property type="term" value="F:magnesium ion binding"/>
    <property type="evidence" value="ECO:0007669"/>
    <property type="project" value="UniProtKB-UniRule"/>
</dbReference>
<dbReference type="GO" id="GO:0009245">
    <property type="term" value="P:lipid A biosynthetic process"/>
    <property type="evidence" value="ECO:0007669"/>
    <property type="project" value="UniProtKB-UniRule"/>
</dbReference>
<feature type="binding site" evidence="18">
    <location>
        <position position="79"/>
    </location>
    <ligand>
        <name>UDP-N-acetyl-alpha-D-glucosamine</name>
        <dbReference type="ChEBI" id="CHEBI:57705"/>
    </ligand>
</feature>
<keyword evidence="5 18" id="KW-0808">Transferase</keyword>
<gene>
    <name evidence="18 20" type="primary">glmU</name>
    <name evidence="20" type="ORF">IED13_19080</name>
</gene>
<dbReference type="PANTHER" id="PTHR43584:SF3">
    <property type="entry name" value="BIFUNCTIONAL PROTEIN GLMU"/>
    <property type="match status" value="1"/>
</dbReference>
<dbReference type="InterPro" id="IPR001451">
    <property type="entry name" value="Hexapep"/>
</dbReference>
<evidence type="ECO:0000313" key="20">
    <source>
        <dbReference type="EMBL" id="MBD3847809.1"/>
    </source>
</evidence>
<evidence type="ECO:0000256" key="6">
    <source>
        <dbReference type="ARBA" id="ARBA00022695"/>
    </source>
</evidence>
<feature type="binding site" evidence="18">
    <location>
        <position position="109"/>
    </location>
    <ligand>
        <name>Mg(2+)</name>
        <dbReference type="ChEBI" id="CHEBI:18420"/>
    </ligand>
</feature>
<evidence type="ECO:0000256" key="3">
    <source>
        <dbReference type="ARBA" id="ARBA00007947"/>
    </source>
</evidence>
<dbReference type="SUPFAM" id="SSF51161">
    <property type="entry name" value="Trimeric LpxA-like enzymes"/>
    <property type="match status" value="1"/>
</dbReference>
<dbReference type="CDD" id="cd03353">
    <property type="entry name" value="LbH_GlmU_C"/>
    <property type="match status" value="1"/>
</dbReference>
<feature type="domain" description="MobA-like NTP transferase" evidence="19">
    <location>
        <begin position="9"/>
        <end position="144"/>
    </location>
</feature>
<dbReference type="HAMAP" id="MF_01631">
    <property type="entry name" value="GlmU"/>
    <property type="match status" value="1"/>
</dbReference>
<comment type="similarity">
    <text evidence="3 18">In the N-terminal section; belongs to the N-acetylglucosamine-1-phosphate uridyltransferase family.</text>
</comment>
<dbReference type="GO" id="GO:0071555">
    <property type="term" value="P:cell wall organization"/>
    <property type="evidence" value="ECO:0007669"/>
    <property type="project" value="UniProtKB-KW"/>
</dbReference>
<evidence type="ECO:0000256" key="16">
    <source>
        <dbReference type="ARBA" id="ARBA00048493"/>
    </source>
</evidence>
<evidence type="ECO:0000256" key="18">
    <source>
        <dbReference type="HAMAP-Rule" id="MF_01631"/>
    </source>
</evidence>
<keyword evidence="11 18" id="KW-0573">Peptidoglycan synthesis</keyword>
<dbReference type="InterPro" id="IPR050065">
    <property type="entry name" value="GlmU-like"/>
</dbReference>
<dbReference type="InterPro" id="IPR018357">
    <property type="entry name" value="Hexapep_transf_CS"/>
</dbReference>
<dbReference type="GO" id="GO:0000902">
    <property type="term" value="P:cell morphogenesis"/>
    <property type="evidence" value="ECO:0007669"/>
    <property type="project" value="UniProtKB-UniRule"/>
</dbReference>
<feature type="binding site" evidence="18">
    <location>
        <begin position="12"/>
        <end position="15"/>
    </location>
    <ligand>
        <name>UDP-N-acetyl-alpha-D-glucosamine</name>
        <dbReference type="ChEBI" id="CHEBI:57705"/>
    </ligand>
</feature>
<dbReference type="InterPro" id="IPR011004">
    <property type="entry name" value="Trimer_LpxA-like_sf"/>
</dbReference>
<organism evidence="20 21">
    <name type="scientific">Bosea spartocytisi</name>
    <dbReference type="NCBI Taxonomy" id="2773451"/>
    <lineage>
        <taxon>Bacteria</taxon>
        <taxon>Pseudomonadati</taxon>
        <taxon>Pseudomonadota</taxon>
        <taxon>Alphaproteobacteria</taxon>
        <taxon>Hyphomicrobiales</taxon>
        <taxon>Boseaceae</taxon>
        <taxon>Bosea</taxon>
    </lineage>
</organism>
<keyword evidence="7 18" id="KW-0479">Metal-binding</keyword>
<sequence>MQPTRSCLAIVLAAGEGTRMKSQRPKVLHEVGGRSLLGHALSAVAEAGAEAAVVVIGPDRSEVGREAQHWFPTTELAIQQERRGTAHAVLAARESLRRGYDDVIVAFGDTPLVLPETFAALRAGLAAGAAVVVLGFEAQDPTGYGRLIERNGELEAIVEHKDATEQQRAITLCNAGLMALSGARALEILEAIGDDNAQGEFYLTDAVAVARSHGLSATVLRAPESEVHGVNDRAQLAVAEAEFQRRKRLAVMAEGATLIAPETVFFSFDTQVGRDVLIEPNCFFGPGVSIADGAVIHAFSHFEGAEIGPAAMVGPFARLRPGTKLAEKAKAGNFVEIKAAEIGVGAKVNHLTYIGDASVGAAANIGAGTITCNYDGFLKSRTTIGAGAFIGSNSALVAPVTIGDGAYVGSGSVITNDVAPDALAIGRGQQVEKAGWAKRFREASLARKAAKKAAE</sequence>
<feature type="binding site" evidence="18">
    <location>
        <position position="367"/>
    </location>
    <ligand>
        <name>acetyl-CoA</name>
        <dbReference type="ChEBI" id="CHEBI:57288"/>
    </ligand>
</feature>
<comment type="pathway">
    <text evidence="18">Nucleotide-sugar biosynthesis; UDP-N-acetyl-alpha-D-glucosamine biosynthesis; N-acetyl-alpha-D-glucosamine 1-phosphate from alpha-D-glucosamine 6-phosphate (route II): step 2/2.</text>
</comment>
<feature type="binding site" evidence="18">
    <location>
        <position position="174"/>
    </location>
    <ligand>
        <name>UDP-N-acetyl-alpha-D-glucosamine</name>
        <dbReference type="ChEBI" id="CHEBI:57705"/>
    </ligand>
</feature>
<evidence type="ECO:0000256" key="15">
    <source>
        <dbReference type="ARBA" id="ARBA00048247"/>
    </source>
</evidence>
<dbReference type="InterPro" id="IPR025877">
    <property type="entry name" value="MobA-like_NTP_Trfase"/>
</dbReference>
<feature type="active site" description="Proton acceptor" evidence="18">
    <location>
        <position position="350"/>
    </location>
</feature>
<comment type="caution">
    <text evidence="20">The sequence shown here is derived from an EMBL/GenBank/DDBJ whole genome shotgun (WGS) entry which is preliminary data.</text>
</comment>
<dbReference type="GO" id="GO:0003977">
    <property type="term" value="F:UDP-N-acetylglucosamine diphosphorylase activity"/>
    <property type="evidence" value="ECO:0007669"/>
    <property type="project" value="UniProtKB-UniRule"/>
</dbReference>
<evidence type="ECO:0000256" key="14">
    <source>
        <dbReference type="ARBA" id="ARBA00023316"/>
    </source>
</evidence>
<feature type="region of interest" description="Linker" evidence="18">
    <location>
        <begin position="234"/>
        <end position="254"/>
    </location>
</feature>
<dbReference type="PROSITE" id="PS00101">
    <property type="entry name" value="HEXAPEP_TRANSFERASES"/>
    <property type="match status" value="1"/>
</dbReference>
<evidence type="ECO:0000256" key="5">
    <source>
        <dbReference type="ARBA" id="ARBA00022679"/>
    </source>
</evidence>
<evidence type="ECO:0000256" key="7">
    <source>
        <dbReference type="ARBA" id="ARBA00022723"/>
    </source>
</evidence>
<dbReference type="InterPro" id="IPR038009">
    <property type="entry name" value="GlmU_C_LbH"/>
</dbReference>
<feature type="binding site" evidence="18">
    <location>
        <position position="159"/>
    </location>
    <ligand>
        <name>UDP-N-acetyl-alpha-D-glucosamine</name>
        <dbReference type="ChEBI" id="CHEBI:57705"/>
    </ligand>
</feature>
<dbReference type="PANTHER" id="PTHR43584">
    <property type="entry name" value="NUCLEOTIDYL TRANSFERASE"/>
    <property type="match status" value="1"/>
</dbReference>
<dbReference type="EC" id="2.3.1.157" evidence="18"/>
<feature type="binding site" evidence="18">
    <location>
        <begin position="373"/>
        <end position="374"/>
    </location>
    <ligand>
        <name>acetyl-CoA</name>
        <dbReference type="ChEBI" id="CHEBI:57288"/>
    </ligand>
</feature>
<evidence type="ECO:0000256" key="17">
    <source>
        <dbReference type="ARBA" id="ARBA00049628"/>
    </source>
</evidence>
<keyword evidence="12 18" id="KW-0511">Multifunctional enzyme</keyword>
<evidence type="ECO:0000313" key="21">
    <source>
        <dbReference type="Proteomes" id="UP000619295"/>
    </source>
</evidence>
<evidence type="ECO:0000256" key="2">
    <source>
        <dbReference type="ARBA" id="ARBA00007707"/>
    </source>
</evidence>
<keyword evidence="13 18" id="KW-0012">Acyltransferase</keyword>
<evidence type="ECO:0000256" key="12">
    <source>
        <dbReference type="ARBA" id="ARBA00023268"/>
    </source>
</evidence>
<dbReference type="Proteomes" id="UP000619295">
    <property type="component" value="Unassembled WGS sequence"/>
</dbReference>
<keyword evidence="6 18" id="KW-0548">Nucleotidyltransferase</keyword>
<protein>
    <recommendedName>
        <fullName evidence="18">Bifunctional protein GlmU</fullName>
    </recommendedName>
    <domain>
        <recommendedName>
            <fullName evidence="18">UDP-N-acetylglucosamine pyrophosphorylase</fullName>
            <ecNumber evidence="18">2.7.7.23</ecNumber>
        </recommendedName>
        <alternativeName>
            <fullName evidence="18">N-acetylglucosamine-1-phosphate uridyltransferase</fullName>
        </alternativeName>
    </domain>
    <domain>
        <recommendedName>
            <fullName evidence="18">Glucosamine-1-phosphate N-acetyltransferase</fullName>
            <ecNumber evidence="18">2.3.1.157</ecNumber>
        </recommendedName>
    </domain>
</protein>
<name>A0A927EBI9_9HYPH</name>